<feature type="transmembrane region" description="Helical" evidence="1">
    <location>
        <begin position="45"/>
        <end position="66"/>
    </location>
</feature>
<dbReference type="EMBL" id="JBGEDP010000001">
    <property type="protein sequence ID" value="MEY8015604.1"/>
    <property type="molecule type" value="Genomic_DNA"/>
</dbReference>
<keyword evidence="1" id="KW-0812">Transmembrane</keyword>
<gene>
    <name evidence="2" type="ORF">AB8998_11585</name>
</gene>
<evidence type="ECO:0000313" key="2">
    <source>
        <dbReference type="EMBL" id="MEY8015604.1"/>
    </source>
</evidence>
<dbReference type="Proteomes" id="UP001564760">
    <property type="component" value="Unassembled WGS sequence"/>
</dbReference>
<comment type="caution">
    <text evidence="2">The sequence shown here is derived from an EMBL/GenBank/DDBJ whole genome shotgun (WGS) entry which is preliminary data.</text>
</comment>
<feature type="transmembrane region" description="Helical" evidence="1">
    <location>
        <begin position="16"/>
        <end position="39"/>
    </location>
</feature>
<reference evidence="2 3" key="1">
    <citation type="submission" date="2024-08" db="EMBL/GenBank/DDBJ databases">
        <title>Mycobacterium servetensis sp. nov., a novel rapid-growing mycobacterial species recovered from a human patient in Zaragoza, Spain.</title>
        <authorList>
            <person name="Tristancho-Baro A.I."/>
            <person name="Buenestado-Serrano S."/>
            <person name="Garcia De Viedma D."/>
            <person name="Milagro-Beamonte A."/>
            <person name="Burillo N."/>
            <person name="Sanz S."/>
            <person name="Lopez-Calleja A.I."/>
            <person name="Penas-Utrilla D."/>
            <person name="Guardingo M."/>
            <person name="Garcia M.J."/>
            <person name="Vinuelas-Bayon J."/>
        </authorList>
    </citation>
    <scope>NUCLEOTIDE SEQUENCE [LARGE SCALE GENOMIC DNA]</scope>
    <source>
        <strain evidence="3">HUMS_12744610</strain>
    </source>
</reference>
<evidence type="ECO:0008006" key="4">
    <source>
        <dbReference type="Google" id="ProtNLM"/>
    </source>
</evidence>
<sequence>MATHIGLPMHSHAARMAVYAGALTTATLSGICALAALAAGTPFEFGVALALCGAGWVVADFVGWTAEHNRERAARRRAVPAPRIHGYRPSRVVVVGGQLSRPAPRDKLAA</sequence>
<keyword evidence="1" id="KW-1133">Transmembrane helix</keyword>
<protein>
    <recommendedName>
        <fullName evidence="4">UsfY protein</fullName>
    </recommendedName>
</protein>
<proteinExistence type="predicted"/>
<evidence type="ECO:0000256" key="1">
    <source>
        <dbReference type="SAM" id="Phobius"/>
    </source>
</evidence>
<evidence type="ECO:0000313" key="3">
    <source>
        <dbReference type="Proteomes" id="UP001564760"/>
    </source>
</evidence>
<dbReference type="RefSeq" id="WP_369738095.1">
    <property type="nucleotide sequence ID" value="NZ_JBGEDP010000001.1"/>
</dbReference>
<accession>A0ABV4BZ66</accession>
<keyword evidence="3" id="KW-1185">Reference proteome</keyword>
<name>A0ABV4BZ66_9MYCO</name>
<organism evidence="2 3">
    <name type="scientific">Mycobacterium servetii</name>
    <dbReference type="NCBI Taxonomy" id="3237418"/>
    <lineage>
        <taxon>Bacteria</taxon>
        <taxon>Bacillati</taxon>
        <taxon>Actinomycetota</taxon>
        <taxon>Actinomycetes</taxon>
        <taxon>Mycobacteriales</taxon>
        <taxon>Mycobacteriaceae</taxon>
        <taxon>Mycobacterium</taxon>
    </lineage>
</organism>
<keyword evidence="1" id="KW-0472">Membrane</keyword>